<dbReference type="Proteomes" id="UP000060043">
    <property type="component" value="Chromosome"/>
</dbReference>
<proteinExistence type="predicted"/>
<gene>
    <name evidence="2" type="ORF">ATY89_09325</name>
    <name evidence="3" type="ORF">ATZ20_00735</name>
</gene>
<feature type="transmembrane region" description="Helical" evidence="1">
    <location>
        <begin position="18"/>
        <end position="38"/>
    </location>
</feature>
<keyword evidence="1" id="KW-1133">Transmembrane helix</keyword>
<name>A0A0U2WVI3_9CREN</name>
<evidence type="ECO:0000313" key="2">
    <source>
        <dbReference type="EMBL" id="ALU30114.1"/>
    </source>
</evidence>
<sequence>MLRPFNESKKKWPNGKKILIGLTLLVVVIAVIGFYLYYNSSLLFNPPEVKVIEGTYTLNDVIAVSNNVVAFAGANLSNNISEGIAGEYFLQNSSYLFFNLGEYLQDGTIYSIAYNGSSFLLAGAQSIKENNVTVLQPEVVLYTNGKAINISKLIPDTYTPGQAYAASWTGSYWLVGGSSLVIEGTAQYNVPFLVKILPNLTSIDLTPKLPNYFYSPLSVGSGIYTVSSHNGQFLVGGSHLFNYSVTLFNGSSFQKYPQDPGSILSSVYSPEGWIIGGYNYSSNPNVSLTMLGVVNGSDIDFINLKYSVGIVVAVGYGDDTYVISLRVPAINEGTGTASEEGIILMGKTLTSLSEIYSATNTSINSVTIAGNHLVGVGYTVTNQERHGIILILRMT</sequence>
<evidence type="ECO:0000313" key="4">
    <source>
        <dbReference type="Proteomes" id="UP000060043"/>
    </source>
</evidence>
<dbReference type="OMA" id="WLFGGFN"/>
<keyword evidence="1" id="KW-0812">Transmembrane</keyword>
<dbReference type="EMBL" id="CP013695">
    <property type="protein sequence ID" value="ALU30808.1"/>
    <property type="molecule type" value="Genomic_DNA"/>
</dbReference>
<dbReference type="OrthoDB" id="34655at2157"/>
<evidence type="ECO:0000256" key="1">
    <source>
        <dbReference type="SAM" id="Phobius"/>
    </source>
</evidence>
<dbReference type="GeneID" id="14552254"/>
<dbReference type="EMBL" id="CP013694">
    <property type="protein sequence ID" value="ALU30114.1"/>
    <property type="molecule type" value="Genomic_DNA"/>
</dbReference>
<evidence type="ECO:0000313" key="3">
    <source>
        <dbReference type="EMBL" id="ALU30808.1"/>
    </source>
</evidence>
<dbReference type="Proteomes" id="UP000065473">
    <property type="component" value="Chromosome"/>
</dbReference>
<keyword evidence="1" id="KW-0472">Membrane</keyword>
<protein>
    <submittedName>
        <fullName evidence="2">Uncharacterized protein</fullName>
    </submittedName>
</protein>
<accession>A0A0U2WVI3</accession>
<evidence type="ECO:0000313" key="5">
    <source>
        <dbReference type="Proteomes" id="UP000065473"/>
    </source>
</evidence>
<dbReference type="AlphaFoldDB" id="A0A0U2WVI3"/>
<reference evidence="4 5" key="1">
    <citation type="submission" date="2015-12" db="EMBL/GenBank/DDBJ databases">
        <title>A stable core within a dynamic pangenome in Sulfolobus acidocaldarius.</title>
        <authorList>
            <person name="Anderson R."/>
            <person name="Kouris A."/>
            <person name="Seward C."/>
            <person name="Campbell K."/>
            <person name="Whitaker R."/>
        </authorList>
    </citation>
    <scope>NUCLEOTIDE SEQUENCE [LARGE SCALE GENOMIC DNA]</scope>
    <source>
        <strain evidence="2 5">GG12-C01-09</strain>
        <strain evidence="3 4">NG05B_CO5_07</strain>
    </source>
</reference>
<organism evidence="2 5">
    <name type="scientific">Sulfolobus acidocaldarius</name>
    <dbReference type="NCBI Taxonomy" id="2285"/>
    <lineage>
        <taxon>Archaea</taxon>
        <taxon>Thermoproteota</taxon>
        <taxon>Thermoprotei</taxon>
        <taxon>Sulfolobales</taxon>
        <taxon>Sulfolobaceae</taxon>
        <taxon>Sulfolobus</taxon>
    </lineage>
</organism>
<dbReference type="RefSeq" id="WP_011278569.1">
    <property type="nucleotide sequence ID" value="NZ_BHWZ01000004.1"/>
</dbReference>